<dbReference type="RefSeq" id="XP_033668342.1">
    <property type="nucleotide sequence ID" value="XM_033812569.1"/>
</dbReference>
<reference evidence="2" key="1">
    <citation type="journal article" date="2020" name="Stud. Mycol.">
        <title>101 Dothideomycetes genomes: a test case for predicting lifestyles and emergence of pathogens.</title>
        <authorList>
            <person name="Haridas S."/>
            <person name="Albert R."/>
            <person name="Binder M."/>
            <person name="Bloem J."/>
            <person name="Labutti K."/>
            <person name="Salamov A."/>
            <person name="Andreopoulos B."/>
            <person name="Baker S."/>
            <person name="Barry K."/>
            <person name="Bills G."/>
            <person name="Bluhm B."/>
            <person name="Cannon C."/>
            <person name="Castanera R."/>
            <person name="Culley D."/>
            <person name="Daum C."/>
            <person name="Ezra D."/>
            <person name="Gonzalez J."/>
            <person name="Henrissat B."/>
            <person name="Kuo A."/>
            <person name="Liang C."/>
            <person name="Lipzen A."/>
            <person name="Lutzoni F."/>
            <person name="Magnuson J."/>
            <person name="Mondo S."/>
            <person name="Nolan M."/>
            <person name="Ohm R."/>
            <person name="Pangilinan J."/>
            <person name="Park H.-J."/>
            <person name="Ramirez L."/>
            <person name="Alfaro M."/>
            <person name="Sun H."/>
            <person name="Tritt A."/>
            <person name="Yoshinaga Y."/>
            <person name="Zwiers L.-H."/>
            <person name="Turgeon B."/>
            <person name="Goodwin S."/>
            <person name="Spatafora J."/>
            <person name="Crous P."/>
            <person name="Grigoriev I."/>
        </authorList>
    </citation>
    <scope>NUCLEOTIDE SEQUENCE</scope>
    <source>
        <strain evidence="2">ATCC 36951</strain>
    </source>
</reference>
<evidence type="ECO:0000256" key="1">
    <source>
        <dbReference type="SAM" id="MobiDB-lite"/>
    </source>
</evidence>
<evidence type="ECO:0000313" key="3">
    <source>
        <dbReference type="Proteomes" id="UP000799537"/>
    </source>
</evidence>
<dbReference type="AlphaFoldDB" id="A0A6A6CLE4"/>
<protein>
    <recommendedName>
        <fullName evidence="4">N-acetyltransferase domain-containing protein</fullName>
    </recommendedName>
</protein>
<gene>
    <name evidence="2" type="ORF">M409DRAFT_54051</name>
</gene>
<dbReference type="GeneID" id="54565841"/>
<accession>A0A6A6CLE4</accession>
<feature type="compositionally biased region" description="Acidic residues" evidence="1">
    <location>
        <begin position="192"/>
        <end position="231"/>
    </location>
</feature>
<sequence>MGDTQKVFQHLFDADGQPKEHFGQTIKDVLKDQGMPHYIDSFCIKSEHRGKGLSEHAMLAYLGAITKALGPAPVVLSPAPLRAETIRMREAKKVPGPNAAIVQKLVSFYDKTDYKMAHQGSKRKAGTITVMVRDSSAVEEAKITGAKGQDADVEMTDVENANIVDNGVLDEDETSTNIDDGSSDVMASAQQYDEEEIIVAYAEGDDSEDSDSDGDFTPDQTNDGEEGDPEQETSSARSSHRISKKELDDLN</sequence>
<dbReference type="EMBL" id="ML993593">
    <property type="protein sequence ID" value="KAF2167453.1"/>
    <property type="molecule type" value="Genomic_DNA"/>
</dbReference>
<organism evidence="2 3">
    <name type="scientific">Zasmidium cellare ATCC 36951</name>
    <dbReference type="NCBI Taxonomy" id="1080233"/>
    <lineage>
        <taxon>Eukaryota</taxon>
        <taxon>Fungi</taxon>
        <taxon>Dikarya</taxon>
        <taxon>Ascomycota</taxon>
        <taxon>Pezizomycotina</taxon>
        <taxon>Dothideomycetes</taxon>
        <taxon>Dothideomycetidae</taxon>
        <taxon>Mycosphaerellales</taxon>
        <taxon>Mycosphaerellaceae</taxon>
        <taxon>Zasmidium</taxon>
    </lineage>
</organism>
<keyword evidence="3" id="KW-1185">Reference proteome</keyword>
<evidence type="ECO:0000313" key="2">
    <source>
        <dbReference type="EMBL" id="KAF2167453.1"/>
    </source>
</evidence>
<dbReference type="Proteomes" id="UP000799537">
    <property type="component" value="Unassembled WGS sequence"/>
</dbReference>
<proteinExistence type="predicted"/>
<evidence type="ECO:0008006" key="4">
    <source>
        <dbReference type="Google" id="ProtNLM"/>
    </source>
</evidence>
<feature type="region of interest" description="Disordered" evidence="1">
    <location>
        <begin position="163"/>
        <end position="251"/>
    </location>
</feature>
<name>A0A6A6CLE4_ZASCE</name>